<proteinExistence type="predicted"/>
<dbReference type="GO" id="GO:0004751">
    <property type="term" value="F:ribose-5-phosphate isomerase activity"/>
    <property type="evidence" value="ECO:0007669"/>
    <property type="project" value="TreeGrafter"/>
</dbReference>
<sequence length="154" mass="16535">MAFPGKRVAVGADDLYPAVNTVVRYLKERGFEIVPVGAVRTGSPEPWPLVGYEVGRLVASGEADWGVVICYTGTGVSIAANKVRGVRAALCNDAETARGARLWNDANVLAMSGRLVTEYLAKEILSAWLSTTGIDESEARNIALLKKLDAEERL</sequence>
<keyword evidence="1" id="KW-0413">Isomerase</keyword>
<name>A0A7C4FEK6_9CREN</name>
<accession>A0A7C4FEK6</accession>
<organism evidence="1">
    <name type="scientific">Ignisphaera aggregans</name>
    <dbReference type="NCBI Taxonomy" id="334771"/>
    <lineage>
        <taxon>Archaea</taxon>
        <taxon>Thermoproteota</taxon>
        <taxon>Thermoprotei</taxon>
        <taxon>Desulfurococcales</taxon>
        <taxon>Desulfurococcaceae</taxon>
        <taxon>Ignisphaera</taxon>
    </lineage>
</organism>
<comment type="caution">
    <text evidence="1">The sequence shown here is derived from an EMBL/GenBank/DDBJ whole genome shotgun (WGS) entry which is preliminary data.</text>
</comment>
<dbReference type="GO" id="GO:0009052">
    <property type="term" value="P:pentose-phosphate shunt, non-oxidative branch"/>
    <property type="evidence" value="ECO:0007669"/>
    <property type="project" value="TreeGrafter"/>
</dbReference>
<evidence type="ECO:0000313" key="1">
    <source>
        <dbReference type="EMBL" id="HGI88124.1"/>
    </source>
</evidence>
<protein>
    <submittedName>
        <fullName evidence="1">RpiB/LacA/LacB family sugar-phosphate isomerase</fullName>
    </submittedName>
</protein>
<dbReference type="PIRSF" id="PIRSF005384">
    <property type="entry name" value="RpiB_LacA_B"/>
    <property type="match status" value="1"/>
</dbReference>
<dbReference type="AlphaFoldDB" id="A0A7C4FEK6"/>
<dbReference type="NCBIfam" id="TIGR00689">
    <property type="entry name" value="rpiB_lacA_lacB"/>
    <property type="match status" value="1"/>
</dbReference>
<dbReference type="EMBL" id="DTFF01000063">
    <property type="protein sequence ID" value="HGI88124.1"/>
    <property type="molecule type" value="Genomic_DNA"/>
</dbReference>
<dbReference type="PANTHER" id="PTHR30345:SF2">
    <property type="entry name" value="SUGAR-PHOSPHATE ISOMERASE, RPIB_LACA_LACB FAMILY"/>
    <property type="match status" value="1"/>
</dbReference>
<dbReference type="GO" id="GO:0019316">
    <property type="term" value="P:D-allose catabolic process"/>
    <property type="evidence" value="ECO:0007669"/>
    <property type="project" value="TreeGrafter"/>
</dbReference>
<dbReference type="SUPFAM" id="SSF89623">
    <property type="entry name" value="Ribose/Galactose isomerase RpiB/AlsB"/>
    <property type="match status" value="1"/>
</dbReference>
<dbReference type="Gene3D" id="3.40.1400.10">
    <property type="entry name" value="Sugar-phosphate isomerase, RpiB/LacA/LacB"/>
    <property type="match status" value="1"/>
</dbReference>
<gene>
    <name evidence="1" type="ORF">ENV14_07050</name>
</gene>
<reference evidence="1" key="1">
    <citation type="journal article" date="2020" name="mSystems">
        <title>Genome- and Community-Level Interaction Insights into Carbon Utilization and Element Cycling Functions of Hydrothermarchaeota in Hydrothermal Sediment.</title>
        <authorList>
            <person name="Zhou Z."/>
            <person name="Liu Y."/>
            <person name="Xu W."/>
            <person name="Pan J."/>
            <person name="Luo Z.H."/>
            <person name="Li M."/>
        </authorList>
    </citation>
    <scope>NUCLEOTIDE SEQUENCE [LARGE SCALE GENOMIC DNA]</scope>
    <source>
        <strain evidence="1">SpSt-732</strain>
    </source>
</reference>
<dbReference type="InterPro" id="IPR036569">
    <property type="entry name" value="RpiB_LacA_LacB_sf"/>
</dbReference>
<dbReference type="InterPro" id="IPR003500">
    <property type="entry name" value="RpiB_LacA_LacB"/>
</dbReference>
<dbReference type="PANTHER" id="PTHR30345">
    <property type="entry name" value="RIBOSE-5-PHOSPHATE ISOMERASE B"/>
    <property type="match status" value="1"/>
</dbReference>
<dbReference type="Pfam" id="PF02502">
    <property type="entry name" value="LacAB_rpiB"/>
    <property type="match status" value="1"/>
</dbReference>